<dbReference type="Proteomes" id="UP000033966">
    <property type="component" value="Unassembled WGS sequence"/>
</dbReference>
<evidence type="ECO:0000313" key="1">
    <source>
        <dbReference type="EMBL" id="KKT91833.1"/>
    </source>
</evidence>
<reference evidence="1 2" key="1">
    <citation type="journal article" date="2015" name="Nature">
        <title>rRNA introns, odd ribosomes, and small enigmatic genomes across a large radiation of phyla.</title>
        <authorList>
            <person name="Brown C.T."/>
            <person name="Hug L.A."/>
            <person name="Thomas B.C."/>
            <person name="Sharon I."/>
            <person name="Castelle C.J."/>
            <person name="Singh A."/>
            <person name="Wilkins M.J."/>
            <person name="Williams K.H."/>
            <person name="Banfield J.F."/>
        </authorList>
    </citation>
    <scope>NUCLEOTIDE SEQUENCE [LARGE SCALE GENOMIC DNA]</scope>
</reference>
<evidence type="ECO:0000313" key="2">
    <source>
        <dbReference type="Proteomes" id="UP000033966"/>
    </source>
</evidence>
<name>A0A0G1L846_9BACT</name>
<accession>A0A0G1L846</accession>
<protein>
    <submittedName>
        <fullName evidence="1">Uncharacterized protein</fullName>
    </submittedName>
</protein>
<dbReference type="AlphaFoldDB" id="A0A0G1L846"/>
<organism evidence="1 2">
    <name type="scientific">Candidatus Jorgensenbacteria bacterium GW2011_GWA2_45_13</name>
    <dbReference type="NCBI Taxonomy" id="1618662"/>
    <lineage>
        <taxon>Bacteria</taxon>
        <taxon>Candidatus Joergenseniibacteriota</taxon>
    </lineage>
</organism>
<comment type="caution">
    <text evidence="1">The sequence shown here is derived from an EMBL/GenBank/DDBJ whole genome shotgun (WGS) entry which is preliminary data.</text>
</comment>
<proteinExistence type="predicted"/>
<dbReference type="EMBL" id="LCKF01000008">
    <property type="protein sequence ID" value="KKT91833.1"/>
    <property type="molecule type" value="Genomic_DNA"/>
</dbReference>
<sequence length="387" mass="45214">MSSMVQRFFDIIRHFFSANKRKRCTVIEQVEEGVRTIDALIDEEEKKLEITHKRHYSSFDEIRKFFLRRDFIVLALSGDFSTTIEGSMVVPRENGTEQISEEELEQLIFKGFWGFLNEHRAWTAKKMETTDVDLVLANIEVAEIALGRFNVVNPIGLKGKNLRIRFRGTFVPRALLPVIAMLRERTNELYVMEADAALSSFLTDEKGIALFCKTDYATVFSVSAEGHRYLRKIPWNLSGLFEKIQNDFGTEEGVAQELFACYARNGVSPRIEIRMEKYMRDAFSDLFSLFLKSEGRRLARFPRLPIHINCYFPMPNSDKWLTMKKRTELHSLDQRIKKLGISVSDTKKNTRISFSTTLLFFYPTSYPKHEFLDQMLRRRAKWLIAYT</sequence>
<gene>
    <name evidence="1" type="ORF">UW92_C0008G0004</name>
</gene>